<organism evidence="4 5">
    <name type="scientific">Hoylesella nanceiensis</name>
    <dbReference type="NCBI Taxonomy" id="425941"/>
    <lineage>
        <taxon>Bacteria</taxon>
        <taxon>Pseudomonadati</taxon>
        <taxon>Bacteroidota</taxon>
        <taxon>Bacteroidia</taxon>
        <taxon>Bacteroidales</taxon>
        <taxon>Prevotellaceae</taxon>
        <taxon>Hoylesella</taxon>
    </lineage>
</organism>
<reference evidence="4 5" key="1">
    <citation type="submission" date="2021-07" db="EMBL/GenBank/DDBJ databases">
        <title>Genomic diversity and antimicrobial resistance of Prevotella spp. isolated from chronic lung disease airways.</title>
        <authorList>
            <person name="Webb K.A."/>
            <person name="Olagoke O.S."/>
            <person name="Baird T."/>
            <person name="Neill J."/>
            <person name="Pham A."/>
            <person name="Wells T.J."/>
            <person name="Ramsay K.A."/>
            <person name="Bell S.C."/>
            <person name="Sarovich D.S."/>
            <person name="Price E.P."/>
        </authorList>
    </citation>
    <scope>NUCLEOTIDE SEQUENCE [LARGE SCALE GENOMIC DNA]</scope>
    <source>
        <strain evidence="4 5">SCHI0011.S.12</strain>
    </source>
</reference>
<evidence type="ECO:0000313" key="5">
    <source>
        <dbReference type="Proteomes" id="UP000788426"/>
    </source>
</evidence>
<dbReference type="RefSeq" id="WP_219480336.1">
    <property type="nucleotide sequence ID" value="NZ_JAHXCT010000003.1"/>
</dbReference>
<evidence type="ECO:0000259" key="2">
    <source>
        <dbReference type="Pfam" id="PF00534"/>
    </source>
</evidence>
<proteinExistence type="predicted"/>
<keyword evidence="5" id="KW-1185">Reference proteome</keyword>
<dbReference type="InterPro" id="IPR001296">
    <property type="entry name" value="Glyco_trans_1"/>
</dbReference>
<dbReference type="Pfam" id="PF13439">
    <property type="entry name" value="Glyco_transf_4"/>
    <property type="match status" value="1"/>
</dbReference>
<accession>A0ABS6YBN5</accession>
<name>A0ABS6YBN5_9BACT</name>
<protein>
    <submittedName>
        <fullName evidence="4">Glycosyltransferase family 4 protein</fullName>
    </submittedName>
</protein>
<keyword evidence="1" id="KW-0808">Transferase</keyword>
<comment type="caution">
    <text evidence="4">The sequence shown here is derived from an EMBL/GenBank/DDBJ whole genome shotgun (WGS) entry which is preliminary data.</text>
</comment>
<evidence type="ECO:0000256" key="1">
    <source>
        <dbReference type="ARBA" id="ARBA00022679"/>
    </source>
</evidence>
<dbReference type="InterPro" id="IPR028098">
    <property type="entry name" value="Glyco_trans_4-like_N"/>
</dbReference>
<dbReference type="Pfam" id="PF00534">
    <property type="entry name" value="Glycos_transf_1"/>
    <property type="match status" value="1"/>
</dbReference>
<dbReference type="Proteomes" id="UP000788426">
    <property type="component" value="Unassembled WGS sequence"/>
</dbReference>
<gene>
    <name evidence="4" type="ORF">KZO38_04310</name>
</gene>
<evidence type="ECO:0000259" key="3">
    <source>
        <dbReference type="Pfam" id="PF13439"/>
    </source>
</evidence>
<evidence type="ECO:0000313" key="4">
    <source>
        <dbReference type="EMBL" id="MBW4768981.1"/>
    </source>
</evidence>
<dbReference type="PANTHER" id="PTHR46401">
    <property type="entry name" value="GLYCOSYLTRANSFERASE WBBK-RELATED"/>
    <property type="match status" value="1"/>
</dbReference>
<feature type="domain" description="Glycosyl transferase family 1" evidence="2">
    <location>
        <begin position="198"/>
        <end position="354"/>
    </location>
</feature>
<sequence>MIIGYDAKRIVNNNTGLGSYGRNLINSLVPLLETNDKLLLYTPSFGNEQLRSQVIHSNQVQYVYPQSASNGLMRSLWRTFGITKQIKAEPIDLFHGLSGELPIGIRHTNTAAVVTIHDLIFLRHPEFYNPLDVAIYRWKFKKTCQEADRMIAISERTKFDIMHFGNYPEERIDVIYQSASQRFQSHLSDNQLQTIRNKFQLPQQFILNVGTIEKRKNVLLAVKALPLLSNDTHLVIVGRNTPYTKEIKAWAKNHNLSDRVHILNNVNNDDLAGIYQLATCFVYPSRYEGFGLPIIEAIQCGLSVVACTGSCLEEAGGDSCLYVHPDDVESMAAALKQLLDNPEERTQRAQKAREYVTRFENNNVAAQVQQQYLKTIETKRLSMKK</sequence>
<feature type="domain" description="Glycosyltransferase subfamily 4-like N-terminal" evidence="3">
    <location>
        <begin position="38"/>
        <end position="176"/>
    </location>
</feature>
<dbReference type="CDD" id="cd03809">
    <property type="entry name" value="GT4_MtfB-like"/>
    <property type="match status" value="1"/>
</dbReference>
<dbReference type="PANTHER" id="PTHR46401:SF2">
    <property type="entry name" value="GLYCOSYLTRANSFERASE WBBK-RELATED"/>
    <property type="match status" value="1"/>
</dbReference>
<dbReference type="EMBL" id="JAHXCT010000003">
    <property type="protein sequence ID" value="MBW4768981.1"/>
    <property type="molecule type" value="Genomic_DNA"/>
</dbReference>